<proteinExistence type="predicted"/>
<reference evidence="1 2" key="2">
    <citation type="submission" date="2018-04" db="EMBL/GenBank/DDBJ databases">
        <title>OglaRS2 (Oryza glaberrima Reference Sequence Version 2).</title>
        <authorList>
            <person name="Zhang J."/>
            <person name="Kudrna D."/>
            <person name="Lee S."/>
            <person name="Talag J."/>
            <person name="Rajasekar S."/>
            <person name="Wing R.A."/>
        </authorList>
    </citation>
    <scope>NUCLEOTIDE SEQUENCE [LARGE SCALE GENOMIC DNA]</scope>
    <source>
        <strain evidence="1 2">cv. IRGC 96717</strain>
    </source>
</reference>
<dbReference type="HOGENOM" id="CLU_3351859_0_0_1"/>
<dbReference type="Proteomes" id="UP000007306">
    <property type="component" value="Chromosome 3"/>
</dbReference>
<organism evidence="1 2">
    <name type="scientific">Oryza glaberrima</name>
    <name type="common">African rice</name>
    <dbReference type="NCBI Taxonomy" id="4538"/>
    <lineage>
        <taxon>Eukaryota</taxon>
        <taxon>Viridiplantae</taxon>
        <taxon>Streptophyta</taxon>
        <taxon>Embryophyta</taxon>
        <taxon>Tracheophyta</taxon>
        <taxon>Spermatophyta</taxon>
        <taxon>Magnoliopsida</taxon>
        <taxon>Liliopsida</taxon>
        <taxon>Poales</taxon>
        <taxon>Poaceae</taxon>
        <taxon>BOP clade</taxon>
        <taxon>Oryzoideae</taxon>
        <taxon>Oryzeae</taxon>
        <taxon>Oryzinae</taxon>
        <taxon>Oryza</taxon>
    </lineage>
</organism>
<dbReference type="Gramene" id="ORGLA03G0271600.1">
    <property type="protein sequence ID" value="ORGLA03G0271600.1"/>
    <property type="gene ID" value="ORGLA03G0271600"/>
</dbReference>
<evidence type="ECO:0000313" key="1">
    <source>
        <dbReference type="EnsemblPlants" id="ORGLA03G0271600.1"/>
    </source>
</evidence>
<protein>
    <submittedName>
        <fullName evidence="1">Uncharacterized protein</fullName>
    </submittedName>
</protein>
<name>I1PEC0_ORYGL</name>
<reference evidence="1" key="1">
    <citation type="submission" date="2015-06" db="UniProtKB">
        <authorList>
            <consortium name="EnsemblPlants"/>
        </authorList>
    </citation>
    <scope>IDENTIFICATION</scope>
</reference>
<evidence type="ECO:0000313" key="2">
    <source>
        <dbReference type="Proteomes" id="UP000007306"/>
    </source>
</evidence>
<sequence length="37" mass="4177">MASDMADLLHISWPHLPDQCVGYLGRGSTHPLFPRTR</sequence>
<dbReference type="EnsemblPlants" id="ORGLA03G0271600.1">
    <property type="protein sequence ID" value="ORGLA03G0271600.1"/>
    <property type="gene ID" value="ORGLA03G0271600"/>
</dbReference>
<keyword evidence="2" id="KW-1185">Reference proteome</keyword>
<dbReference type="AlphaFoldDB" id="I1PEC0"/>
<accession>I1PEC0</accession>